<dbReference type="OrthoDB" id="6334211at2759"/>
<dbReference type="EMBL" id="CCKQ01016866">
    <property type="protein sequence ID" value="CDW88747.1"/>
    <property type="molecule type" value="Genomic_DNA"/>
</dbReference>
<feature type="compositionally biased region" description="Polar residues" evidence="1">
    <location>
        <begin position="150"/>
        <end position="159"/>
    </location>
</feature>
<dbReference type="InParanoid" id="A0A078B603"/>
<dbReference type="Gene3D" id="3.80.10.10">
    <property type="entry name" value="Ribonuclease Inhibitor"/>
    <property type="match status" value="1"/>
</dbReference>
<gene>
    <name evidence="2" type="primary">Contig5571.g5965</name>
    <name evidence="2" type="ORF">STYLEM_17871</name>
</gene>
<dbReference type="PROSITE" id="PS51450">
    <property type="entry name" value="LRR"/>
    <property type="match status" value="2"/>
</dbReference>
<feature type="region of interest" description="Disordered" evidence="1">
    <location>
        <begin position="139"/>
        <end position="159"/>
    </location>
</feature>
<protein>
    <recommendedName>
        <fullName evidence="4">Leucine rich repeat family protein</fullName>
    </recommendedName>
</protein>
<name>A0A078B603_STYLE</name>
<proteinExistence type="predicted"/>
<evidence type="ECO:0000313" key="2">
    <source>
        <dbReference type="EMBL" id="CDW88747.1"/>
    </source>
</evidence>
<dbReference type="InterPro" id="IPR001611">
    <property type="entry name" value="Leu-rich_rpt"/>
</dbReference>
<organism evidence="2 3">
    <name type="scientific">Stylonychia lemnae</name>
    <name type="common">Ciliate</name>
    <dbReference type="NCBI Taxonomy" id="5949"/>
    <lineage>
        <taxon>Eukaryota</taxon>
        <taxon>Sar</taxon>
        <taxon>Alveolata</taxon>
        <taxon>Ciliophora</taxon>
        <taxon>Intramacronucleata</taxon>
        <taxon>Spirotrichea</taxon>
        <taxon>Stichotrichia</taxon>
        <taxon>Sporadotrichida</taxon>
        <taxon>Oxytrichidae</taxon>
        <taxon>Stylonychinae</taxon>
        <taxon>Stylonychia</taxon>
    </lineage>
</organism>
<dbReference type="Proteomes" id="UP000039865">
    <property type="component" value="Unassembled WGS sequence"/>
</dbReference>
<dbReference type="InterPro" id="IPR032675">
    <property type="entry name" value="LRR_dom_sf"/>
</dbReference>
<evidence type="ECO:0000313" key="3">
    <source>
        <dbReference type="Proteomes" id="UP000039865"/>
    </source>
</evidence>
<feature type="region of interest" description="Disordered" evidence="1">
    <location>
        <begin position="788"/>
        <end position="816"/>
    </location>
</feature>
<dbReference type="SUPFAM" id="SSF52047">
    <property type="entry name" value="RNI-like"/>
    <property type="match status" value="1"/>
</dbReference>
<keyword evidence="3" id="KW-1185">Reference proteome</keyword>
<reference evidence="2 3" key="1">
    <citation type="submission" date="2014-06" db="EMBL/GenBank/DDBJ databases">
        <authorList>
            <person name="Swart Estienne"/>
        </authorList>
    </citation>
    <scope>NUCLEOTIDE SEQUENCE [LARGE SCALE GENOMIC DNA]</scope>
    <source>
        <strain evidence="2 3">130c</strain>
    </source>
</reference>
<accession>A0A078B603</accession>
<dbReference type="AlphaFoldDB" id="A0A078B603"/>
<evidence type="ECO:0000256" key="1">
    <source>
        <dbReference type="SAM" id="MobiDB-lite"/>
    </source>
</evidence>
<sequence length="1238" mass="141657">METLDPQYETLVSAEAEDQLMMSRLNWMTYLKVLFDKLTSSVGMSHQQILNGTHSQSSSSNSNEVDIYQLLEALSQIKNLLPLQARDDYINKHGNEKGFTIQEVEFNLRRFLIINNTSRLSWDDVIDMFLSNKLVQKPAPMSSHNHNHSKYQTTKPNQLSASNIPQMSEYDDLVNISEECYGTAITEQYLNNQRNPSSVMQILSADKDDTQVQHDDRFKEDSISKILLNQRNHKTHVKNQAHNAQEFVIQHLITYNNTLGDSDEKNTASIKSPMFSPYWQQKDISLRIKNNIQNNLTNQNTQDHQVGNFLDESPSVDNIVKKIDFKDSIISNNKRSMVDDTADKNYYIQENNDRTSVKNLSKQRNDSKQTLGNTNQHCSFYLTPSSGLQTPIQLNGKINGKTQHYQYILNTDSKDEKSDRRELSSSAVRAKNTSNNNISEISSKVFSYKVPFESAFNSQFKYQKSPVSMTYQPIVCIEDLTSENKQQINYYDIVYTNQRCVSSIQMPQQQVRKELNSHLRGFNLNKNLFSRIYMFHPLQAQQLLILNMSHNLIQTLQGVEQCQNLQFLNLSHNMITDISNLSLLRQLQEVYLSHNLVSSLLLRGGNNHMIDDSMVSQHKTQFIWPFLEILDFTFNKLNDYYEVLHLVNDNAVKKDVIRIIATKGNQFYNLNQAYNIDQFFVDNDIESSELIQKFSQYFCVKELYRVCFQQNTENQCNQKSVSQSRSSINQNPLTTLGMIINQKYNQSQSIDYQERPSISSQFHHKNLSMMVSAPNDLRFAKTRIDIYRQNNNRSPSENTNGGPSRSNSNDNRPTTQLYSSHQNIRLRNNLARTSTSCNNHLMFKTQSKNRQISLGKKGSLTRGVVGVSQNLYNPKSMTSNFNQAVNELSKKLSLKDKRKTQQVNLTKIEKPLSRNVRFLDLSNNPNNPQKTIQNGLMTNRKSGDTSLLNLQNNSVNGSKSQLSFASITPIHIPNKMQAVQNSNCIFNTLASFKAQAPNKRSALNNQLKRSIDLTLGIQSSKPANNVKGLQVPNSTKHHQSNSISFHISEPNKLNKFHQKKESTITPRNHQQLNSNQINQKQFSSFNKITEPSPMTNVFKKKQSSPIKQSKLIGPLTQKSERQPIISVQITGDMAEDVDECDDDDEEPAIVVLSDKSYDKFNQKVQHGETKTSTFICKETALQKPYNQKTIKLNLSKPTGKENSNKTGAVTITSYNSVVESKVRSKKQSVPNKSYFTKL</sequence>
<evidence type="ECO:0008006" key="4">
    <source>
        <dbReference type="Google" id="ProtNLM"/>
    </source>
</evidence>